<keyword evidence="2" id="KW-1185">Reference proteome</keyword>
<dbReference type="Proteomes" id="UP000479710">
    <property type="component" value="Unassembled WGS sequence"/>
</dbReference>
<proteinExistence type="predicted"/>
<evidence type="ECO:0000313" key="2">
    <source>
        <dbReference type="Proteomes" id="UP000479710"/>
    </source>
</evidence>
<organism evidence="1 2">
    <name type="scientific">Oryza meyeriana var. granulata</name>
    <dbReference type="NCBI Taxonomy" id="110450"/>
    <lineage>
        <taxon>Eukaryota</taxon>
        <taxon>Viridiplantae</taxon>
        <taxon>Streptophyta</taxon>
        <taxon>Embryophyta</taxon>
        <taxon>Tracheophyta</taxon>
        <taxon>Spermatophyta</taxon>
        <taxon>Magnoliopsida</taxon>
        <taxon>Liliopsida</taxon>
        <taxon>Poales</taxon>
        <taxon>Poaceae</taxon>
        <taxon>BOP clade</taxon>
        <taxon>Oryzoideae</taxon>
        <taxon>Oryzeae</taxon>
        <taxon>Oryzinae</taxon>
        <taxon>Oryza</taxon>
        <taxon>Oryza meyeriana</taxon>
    </lineage>
</organism>
<dbReference type="EMBL" id="SPHZ02000002">
    <property type="protein sequence ID" value="KAF0928542.1"/>
    <property type="molecule type" value="Genomic_DNA"/>
</dbReference>
<reference evidence="1 2" key="1">
    <citation type="submission" date="2019-11" db="EMBL/GenBank/DDBJ databases">
        <title>Whole genome sequence of Oryza granulata.</title>
        <authorList>
            <person name="Li W."/>
        </authorList>
    </citation>
    <scope>NUCLEOTIDE SEQUENCE [LARGE SCALE GENOMIC DNA]</scope>
    <source>
        <strain evidence="2">cv. Menghai</strain>
        <tissue evidence="1">Leaf</tissue>
    </source>
</reference>
<protein>
    <submittedName>
        <fullName evidence="1">Uncharacterized protein</fullName>
    </submittedName>
</protein>
<dbReference type="AlphaFoldDB" id="A0A6G1EVF6"/>
<accession>A0A6G1EVF6</accession>
<comment type="caution">
    <text evidence="1">The sequence shown here is derived from an EMBL/GenBank/DDBJ whole genome shotgun (WGS) entry which is preliminary data.</text>
</comment>
<gene>
    <name evidence="1" type="ORF">E2562_005988</name>
</gene>
<sequence length="157" mass="17311">MTENQHSPIQFQVDQIDIQKIQSSRCLQSTDNTAICAPRGVAAQAQLMIPKHGRLSPSWRTSFSLASNLIIHLSIHRSIRSRHAFSRRPVGVTPHRLTAGGGGESRADTCTCAHAGSSNEAIKQSEARRRQFYVGERRRRGEVVWLCGGLPPPPSYG</sequence>
<evidence type="ECO:0000313" key="1">
    <source>
        <dbReference type="EMBL" id="KAF0928542.1"/>
    </source>
</evidence>
<name>A0A6G1EVF6_9ORYZ</name>